<reference evidence="7 8" key="1">
    <citation type="submission" date="2019-06" db="EMBL/GenBank/DDBJ databases">
        <title>Whole genome shotgun sequence of Kocuria varians NBRC 15358.</title>
        <authorList>
            <person name="Hosoyama A."/>
            <person name="Uohara A."/>
            <person name="Ohji S."/>
            <person name="Ichikawa N."/>
        </authorList>
    </citation>
    <scope>NUCLEOTIDE SEQUENCE [LARGE SCALE GENOMIC DNA]</scope>
    <source>
        <strain evidence="7 8">NBRC 15358</strain>
    </source>
</reference>
<keyword evidence="3" id="KW-0804">Transcription</keyword>
<comment type="caution">
    <text evidence="7">The sequence shown here is derived from an EMBL/GenBank/DDBJ whole genome shotgun (WGS) entry which is preliminary data.</text>
</comment>
<dbReference type="InterPro" id="IPR036388">
    <property type="entry name" value="WH-like_DNA-bd_sf"/>
</dbReference>
<dbReference type="InterPro" id="IPR005471">
    <property type="entry name" value="Tscrpt_reg_IclR_N"/>
</dbReference>
<dbReference type="Pfam" id="PF01614">
    <property type="entry name" value="IclR_C"/>
    <property type="match status" value="1"/>
</dbReference>
<dbReference type="PROSITE" id="PS51077">
    <property type="entry name" value="HTH_ICLR"/>
    <property type="match status" value="1"/>
</dbReference>
<evidence type="ECO:0000256" key="3">
    <source>
        <dbReference type="ARBA" id="ARBA00023163"/>
    </source>
</evidence>
<dbReference type="GO" id="GO:0003677">
    <property type="term" value="F:DNA binding"/>
    <property type="evidence" value="ECO:0007669"/>
    <property type="project" value="UniProtKB-KW"/>
</dbReference>
<dbReference type="SUPFAM" id="SSF46785">
    <property type="entry name" value="Winged helix' DNA-binding domain"/>
    <property type="match status" value="1"/>
</dbReference>
<name>A0A4Y4D6X6_KOCVA</name>
<dbReference type="STRING" id="1272.GCA_900014985_01711"/>
<feature type="compositionally biased region" description="Low complexity" evidence="4">
    <location>
        <begin position="12"/>
        <end position="68"/>
    </location>
</feature>
<dbReference type="SMART" id="SM00346">
    <property type="entry name" value="HTH_ICLR"/>
    <property type="match status" value="1"/>
</dbReference>
<feature type="region of interest" description="Disordered" evidence="4">
    <location>
        <begin position="1"/>
        <end position="75"/>
    </location>
</feature>
<sequence>MNTPPAPGSAVPSDGAAAASTTPSGTTSDITTPSGAVPGPVPGTATTQPAAPTSAAASSSPTTRGTPRSGDRSGTVRKGLALLQLLGDHPEGATAGQLVADSGLAFSTCYRLLATLVDAGYAEFEPETKRYRLGVLLFAMGQKVASARGWAGTALPVMREVVEATGESCLLAVLDGDRFLTVHTVDGPHHRTTTDPGDRGELHTSALGRVLLAFSEPQLREHLVETLDLPARTERSLTDRDALRTELERVREQGWALQDQEHDDAMAALAVPVVSPGAPVRAALALAAPVHRCDPQALVDHVPLLRQAADRLAAVLPQRR</sequence>
<dbReference type="AlphaFoldDB" id="A0A4Y4D6X6"/>
<keyword evidence="8" id="KW-1185">Reference proteome</keyword>
<keyword evidence="1" id="KW-0805">Transcription regulation</keyword>
<dbReference type="Pfam" id="PF09339">
    <property type="entry name" value="HTH_IclR"/>
    <property type="match status" value="1"/>
</dbReference>
<dbReference type="SUPFAM" id="SSF55781">
    <property type="entry name" value="GAF domain-like"/>
    <property type="match status" value="1"/>
</dbReference>
<dbReference type="PANTHER" id="PTHR30136">
    <property type="entry name" value="HELIX-TURN-HELIX TRANSCRIPTIONAL REGULATOR, ICLR FAMILY"/>
    <property type="match status" value="1"/>
</dbReference>
<evidence type="ECO:0000256" key="1">
    <source>
        <dbReference type="ARBA" id="ARBA00023015"/>
    </source>
</evidence>
<evidence type="ECO:0000259" key="6">
    <source>
        <dbReference type="PROSITE" id="PS51078"/>
    </source>
</evidence>
<organism evidence="7 8">
    <name type="scientific">Kocuria varians</name>
    <name type="common">Micrococcus varians</name>
    <dbReference type="NCBI Taxonomy" id="1272"/>
    <lineage>
        <taxon>Bacteria</taxon>
        <taxon>Bacillati</taxon>
        <taxon>Actinomycetota</taxon>
        <taxon>Actinomycetes</taxon>
        <taxon>Micrococcales</taxon>
        <taxon>Micrococcaceae</taxon>
        <taxon>Kocuria</taxon>
    </lineage>
</organism>
<feature type="domain" description="HTH iclR-type" evidence="5">
    <location>
        <begin position="73"/>
        <end position="135"/>
    </location>
</feature>
<dbReference type="RefSeq" id="WP_233438809.1">
    <property type="nucleotide sequence ID" value="NZ_BJNW01000013.1"/>
</dbReference>
<gene>
    <name evidence="7" type="ORF">KVA01_16190</name>
</gene>
<dbReference type="InterPro" id="IPR050707">
    <property type="entry name" value="HTH_MetabolicPath_Reg"/>
</dbReference>
<accession>A0A4Y4D6X6</accession>
<dbReference type="GO" id="GO:0003700">
    <property type="term" value="F:DNA-binding transcription factor activity"/>
    <property type="evidence" value="ECO:0007669"/>
    <property type="project" value="TreeGrafter"/>
</dbReference>
<evidence type="ECO:0000259" key="5">
    <source>
        <dbReference type="PROSITE" id="PS51077"/>
    </source>
</evidence>
<dbReference type="GO" id="GO:0045892">
    <property type="term" value="P:negative regulation of DNA-templated transcription"/>
    <property type="evidence" value="ECO:0007669"/>
    <property type="project" value="TreeGrafter"/>
</dbReference>
<dbReference type="PANTHER" id="PTHR30136:SF35">
    <property type="entry name" value="HTH-TYPE TRANSCRIPTIONAL REGULATOR RV1719"/>
    <property type="match status" value="1"/>
</dbReference>
<evidence type="ECO:0000256" key="2">
    <source>
        <dbReference type="ARBA" id="ARBA00023125"/>
    </source>
</evidence>
<evidence type="ECO:0000313" key="7">
    <source>
        <dbReference type="EMBL" id="GEC99464.1"/>
    </source>
</evidence>
<dbReference type="Proteomes" id="UP000315730">
    <property type="component" value="Unassembled WGS sequence"/>
</dbReference>
<dbReference type="PROSITE" id="PS51078">
    <property type="entry name" value="ICLR_ED"/>
    <property type="match status" value="1"/>
</dbReference>
<evidence type="ECO:0000256" key="4">
    <source>
        <dbReference type="SAM" id="MobiDB-lite"/>
    </source>
</evidence>
<evidence type="ECO:0000313" key="8">
    <source>
        <dbReference type="Proteomes" id="UP000315730"/>
    </source>
</evidence>
<proteinExistence type="predicted"/>
<dbReference type="Gene3D" id="3.30.450.40">
    <property type="match status" value="1"/>
</dbReference>
<dbReference type="EMBL" id="BJNW01000013">
    <property type="protein sequence ID" value="GEC99464.1"/>
    <property type="molecule type" value="Genomic_DNA"/>
</dbReference>
<dbReference type="InterPro" id="IPR014757">
    <property type="entry name" value="Tscrpt_reg_IclR_C"/>
</dbReference>
<feature type="domain" description="IclR-ED" evidence="6">
    <location>
        <begin position="136"/>
        <end position="318"/>
    </location>
</feature>
<protein>
    <submittedName>
        <fullName evidence="7">IclR family transcriptional regulator</fullName>
    </submittedName>
</protein>
<dbReference type="InterPro" id="IPR029016">
    <property type="entry name" value="GAF-like_dom_sf"/>
</dbReference>
<dbReference type="Gene3D" id="1.10.10.10">
    <property type="entry name" value="Winged helix-like DNA-binding domain superfamily/Winged helix DNA-binding domain"/>
    <property type="match status" value="1"/>
</dbReference>
<dbReference type="InterPro" id="IPR036390">
    <property type="entry name" value="WH_DNA-bd_sf"/>
</dbReference>
<keyword evidence="2" id="KW-0238">DNA-binding</keyword>